<dbReference type="PANTHER" id="PTHR33116:SF80">
    <property type="entry name" value="REVERSE TRANSCRIPTASE ZINC-BINDING DOMAIN-CONTAINING PROTEIN"/>
    <property type="match status" value="1"/>
</dbReference>
<sequence>VDRIKIKLAKWKGSLLSYMGCVLLIKSVIKSMLFYSLQIYEWLKALVSMLDSWFRNFIWIGHISNSKTHTVAWSNLCSSYQEGGLSIRSTVDINEAYMTKLCCDFPK</sequence>
<keyword evidence="1" id="KW-1133">Transmembrane helix</keyword>
<reference evidence="2" key="1">
    <citation type="journal article" date="2012" name="Nat. Biotechnol.">
        <title>Draft genome sequence of pigeonpea (Cajanus cajan), an orphan legume crop of resource-poor farmers.</title>
        <authorList>
            <person name="Varshney R.K."/>
            <person name="Chen W."/>
            <person name="Li Y."/>
            <person name="Bharti A.K."/>
            <person name="Saxena R.K."/>
            <person name="Schlueter J.A."/>
            <person name="Donoghue M.T."/>
            <person name="Azam S."/>
            <person name="Fan G."/>
            <person name="Whaley A.M."/>
            <person name="Farmer A.D."/>
            <person name="Sheridan J."/>
            <person name="Iwata A."/>
            <person name="Tuteja R."/>
            <person name="Penmetsa R.V."/>
            <person name="Wu W."/>
            <person name="Upadhyaya H.D."/>
            <person name="Yang S.P."/>
            <person name="Shah T."/>
            <person name="Saxena K.B."/>
            <person name="Michael T."/>
            <person name="McCombie W.R."/>
            <person name="Yang B."/>
            <person name="Zhang G."/>
            <person name="Yang H."/>
            <person name="Wang J."/>
            <person name="Spillane C."/>
            <person name="Cook D.R."/>
            <person name="May G.D."/>
            <person name="Xu X."/>
            <person name="Jackson S.A."/>
        </authorList>
    </citation>
    <scope>NUCLEOTIDE SEQUENCE [LARGE SCALE GENOMIC DNA]</scope>
</reference>
<dbReference type="PANTHER" id="PTHR33116">
    <property type="entry name" value="REVERSE TRANSCRIPTASE ZINC-BINDING DOMAIN-CONTAINING PROTEIN-RELATED-RELATED"/>
    <property type="match status" value="1"/>
</dbReference>
<proteinExistence type="predicted"/>
<evidence type="ECO:0000313" key="3">
    <source>
        <dbReference type="Proteomes" id="UP000075243"/>
    </source>
</evidence>
<accession>A0A151RCD4</accession>
<name>A0A151RCD4_CAJCA</name>
<protein>
    <submittedName>
        <fullName evidence="2">Ribonuclease H protein At1g65750 family</fullName>
    </submittedName>
</protein>
<evidence type="ECO:0000256" key="1">
    <source>
        <dbReference type="SAM" id="Phobius"/>
    </source>
</evidence>
<feature type="transmembrane region" description="Helical" evidence="1">
    <location>
        <begin position="15"/>
        <end position="35"/>
    </location>
</feature>
<organism evidence="2 3">
    <name type="scientific">Cajanus cajan</name>
    <name type="common">Pigeon pea</name>
    <name type="synonym">Cajanus indicus</name>
    <dbReference type="NCBI Taxonomy" id="3821"/>
    <lineage>
        <taxon>Eukaryota</taxon>
        <taxon>Viridiplantae</taxon>
        <taxon>Streptophyta</taxon>
        <taxon>Embryophyta</taxon>
        <taxon>Tracheophyta</taxon>
        <taxon>Spermatophyta</taxon>
        <taxon>Magnoliopsida</taxon>
        <taxon>eudicotyledons</taxon>
        <taxon>Gunneridae</taxon>
        <taxon>Pentapetalae</taxon>
        <taxon>rosids</taxon>
        <taxon>fabids</taxon>
        <taxon>Fabales</taxon>
        <taxon>Fabaceae</taxon>
        <taxon>Papilionoideae</taxon>
        <taxon>50 kb inversion clade</taxon>
        <taxon>NPAAA clade</taxon>
        <taxon>indigoferoid/millettioid clade</taxon>
        <taxon>Phaseoleae</taxon>
        <taxon>Cajanus</taxon>
    </lineage>
</organism>
<dbReference type="Gramene" id="C.cajan_33524.t">
    <property type="protein sequence ID" value="C.cajan_33524.t.cds1"/>
    <property type="gene ID" value="C.cajan_33524"/>
</dbReference>
<keyword evidence="1" id="KW-0472">Membrane</keyword>
<dbReference type="AlphaFoldDB" id="A0A151RCD4"/>
<evidence type="ECO:0000313" key="2">
    <source>
        <dbReference type="EMBL" id="KYP40242.1"/>
    </source>
</evidence>
<feature type="non-terminal residue" evidence="2">
    <location>
        <position position="1"/>
    </location>
</feature>
<dbReference type="Proteomes" id="UP000075243">
    <property type="component" value="Unassembled WGS sequence"/>
</dbReference>
<dbReference type="EMBL" id="KQ483849">
    <property type="protein sequence ID" value="KYP40242.1"/>
    <property type="molecule type" value="Genomic_DNA"/>
</dbReference>
<keyword evidence="1" id="KW-0812">Transmembrane</keyword>
<gene>
    <name evidence="2" type="ORF">KK1_038435</name>
</gene>
<keyword evidence="3" id="KW-1185">Reference proteome</keyword>